<keyword evidence="1" id="KW-0472">Membrane</keyword>
<comment type="caution">
    <text evidence="2">The sequence shown here is derived from an EMBL/GenBank/DDBJ whole genome shotgun (WGS) entry which is preliminary data.</text>
</comment>
<keyword evidence="3" id="KW-1185">Reference proteome</keyword>
<gene>
    <name evidence="2" type="ORF">E1269_29320</name>
</gene>
<accession>A0A4R5CKW4</accession>
<keyword evidence="1" id="KW-1133">Transmembrane helix</keyword>
<evidence type="ECO:0000313" key="2">
    <source>
        <dbReference type="EMBL" id="TDD98084.1"/>
    </source>
</evidence>
<dbReference type="AlphaFoldDB" id="A0A4R5CKW4"/>
<name>A0A4R5CKW4_9ACTN</name>
<proteinExistence type="predicted"/>
<feature type="transmembrane region" description="Helical" evidence="1">
    <location>
        <begin position="6"/>
        <end position="25"/>
    </location>
</feature>
<reference evidence="2 3" key="1">
    <citation type="submission" date="2019-03" db="EMBL/GenBank/DDBJ databases">
        <title>Draft genome sequences of novel Actinobacteria.</title>
        <authorList>
            <person name="Sahin N."/>
            <person name="Ay H."/>
            <person name="Saygin H."/>
        </authorList>
    </citation>
    <scope>NUCLEOTIDE SEQUENCE [LARGE SCALE GENOMIC DNA]</scope>
    <source>
        <strain evidence="2 3">5K138</strain>
    </source>
</reference>
<dbReference type="EMBL" id="SMKZ01000071">
    <property type="protein sequence ID" value="TDD98084.1"/>
    <property type="molecule type" value="Genomic_DNA"/>
</dbReference>
<feature type="non-terminal residue" evidence="2">
    <location>
        <position position="1"/>
    </location>
</feature>
<protein>
    <submittedName>
        <fullName evidence="2">Carbohydrate ABC transporter permease</fullName>
    </submittedName>
</protein>
<sequence>GTDYGPMFAGYMLASLPLLLLFTFLSKYFLAGVQGGLPGSH</sequence>
<organism evidence="2 3">
    <name type="scientific">Jiangella asiatica</name>
    <dbReference type="NCBI Taxonomy" id="2530372"/>
    <lineage>
        <taxon>Bacteria</taxon>
        <taxon>Bacillati</taxon>
        <taxon>Actinomycetota</taxon>
        <taxon>Actinomycetes</taxon>
        <taxon>Jiangellales</taxon>
        <taxon>Jiangellaceae</taxon>
        <taxon>Jiangella</taxon>
    </lineage>
</organism>
<keyword evidence="1" id="KW-0812">Transmembrane</keyword>
<evidence type="ECO:0000256" key="1">
    <source>
        <dbReference type="SAM" id="Phobius"/>
    </source>
</evidence>
<dbReference type="InParanoid" id="A0A4R5CKW4"/>
<evidence type="ECO:0000313" key="3">
    <source>
        <dbReference type="Proteomes" id="UP000294739"/>
    </source>
</evidence>
<dbReference type="Proteomes" id="UP000294739">
    <property type="component" value="Unassembled WGS sequence"/>
</dbReference>